<keyword evidence="2" id="KW-1185">Reference proteome</keyword>
<evidence type="ECO:0000313" key="2">
    <source>
        <dbReference type="Proteomes" id="UP001281410"/>
    </source>
</evidence>
<name>A0AAE0DTX1_9ROSI</name>
<gene>
    <name evidence="1" type="ORF">Dsin_032016</name>
</gene>
<reference evidence="1" key="1">
    <citation type="journal article" date="2023" name="Plant J.">
        <title>Genome sequences and population genomics provide insights into the demographic history, inbreeding, and mutation load of two 'living fossil' tree species of Dipteronia.</title>
        <authorList>
            <person name="Feng Y."/>
            <person name="Comes H.P."/>
            <person name="Chen J."/>
            <person name="Zhu S."/>
            <person name="Lu R."/>
            <person name="Zhang X."/>
            <person name="Li P."/>
            <person name="Qiu J."/>
            <person name="Olsen K.M."/>
            <person name="Qiu Y."/>
        </authorList>
    </citation>
    <scope>NUCLEOTIDE SEQUENCE</scope>
    <source>
        <strain evidence="1">NBL</strain>
    </source>
</reference>
<dbReference type="EMBL" id="JANJYJ010000010">
    <property type="protein sequence ID" value="KAK3184730.1"/>
    <property type="molecule type" value="Genomic_DNA"/>
</dbReference>
<organism evidence="1 2">
    <name type="scientific">Dipteronia sinensis</name>
    <dbReference type="NCBI Taxonomy" id="43782"/>
    <lineage>
        <taxon>Eukaryota</taxon>
        <taxon>Viridiplantae</taxon>
        <taxon>Streptophyta</taxon>
        <taxon>Embryophyta</taxon>
        <taxon>Tracheophyta</taxon>
        <taxon>Spermatophyta</taxon>
        <taxon>Magnoliopsida</taxon>
        <taxon>eudicotyledons</taxon>
        <taxon>Gunneridae</taxon>
        <taxon>Pentapetalae</taxon>
        <taxon>rosids</taxon>
        <taxon>malvids</taxon>
        <taxon>Sapindales</taxon>
        <taxon>Sapindaceae</taxon>
        <taxon>Hippocastanoideae</taxon>
        <taxon>Acereae</taxon>
        <taxon>Dipteronia</taxon>
    </lineage>
</organism>
<sequence length="272" mass="31570">MKAEFIGRKSDGDKIKELEEELMGIEQMTLSKGWVAELREKRSACMVKLWKKIQIDEQKWRQMSRQISDSERVGLEAIFTEDGVMRALRDCDGNRAPGPDGFTLNFVKQNWEWIKNDFMDFLNVFHEDGSLSGRSILDVLCVQWGLSKLTMPFCYANGLMKCGGCAWGGGVLVYALRRRFKTGLWDGTPYVLLRREKEFGVSYSLQWYGRYENVEMRWYSTVLSQIWGRQFLLSWDGLEIKYVPRDMNSLADYLVKNGSHGYGDRLEWGDLG</sequence>
<protein>
    <submittedName>
        <fullName evidence="1">Uncharacterized protein</fullName>
    </submittedName>
</protein>
<accession>A0AAE0DTX1</accession>
<evidence type="ECO:0000313" key="1">
    <source>
        <dbReference type="EMBL" id="KAK3184730.1"/>
    </source>
</evidence>
<proteinExistence type="predicted"/>
<dbReference type="AlphaFoldDB" id="A0AAE0DTX1"/>
<dbReference type="Proteomes" id="UP001281410">
    <property type="component" value="Unassembled WGS sequence"/>
</dbReference>
<comment type="caution">
    <text evidence="1">The sequence shown here is derived from an EMBL/GenBank/DDBJ whole genome shotgun (WGS) entry which is preliminary data.</text>
</comment>